<dbReference type="InterPro" id="IPR013025">
    <property type="entry name" value="Ribosomal_uL23-like"/>
</dbReference>
<dbReference type="InterPro" id="IPR012677">
    <property type="entry name" value="Nucleotide-bd_a/b_plait_sf"/>
</dbReference>
<dbReference type="Gene3D" id="3.30.70.330">
    <property type="match status" value="1"/>
</dbReference>
<evidence type="ECO:0000256" key="2">
    <source>
        <dbReference type="ARBA" id="ARBA00022980"/>
    </source>
</evidence>
<evidence type="ECO:0008006" key="6">
    <source>
        <dbReference type="Google" id="ProtNLM"/>
    </source>
</evidence>
<keyword evidence="2" id="KW-0689">Ribosomal protein</keyword>
<dbReference type="SUPFAM" id="SSF54189">
    <property type="entry name" value="Ribosomal proteins S24e, L23 and L15e"/>
    <property type="match status" value="1"/>
</dbReference>
<evidence type="ECO:0000313" key="5">
    <source>
        <dbReference type="Proteomes" id="UP000322234"/>
    </source>
</evidence>
<gene>
    <name evidence="4" type="ORF">E5288_WYG019282</name>
</gene>
<evidence type="ECO:0000313" key="4">
    <source>
        <dbReference type="EMBL" id="MXQ96653.1"/>
    </source>
</evidence>
<dbReference type="GO" id="GO:0003735">
    <property type="term" value="F:structural constituent of ribosome"/>
    <property type="evidence" value="ECO:0007669"/>
    <property type="project" value="InterPro"/>
</dbReference>
<protein>
    <recommendedName>
        <fullName evidence="6">60S ribosomal protein L23a</fullName>
    </recommendedName>
</protein>
<evidence type="ECO:0000256" key="1">
    <source>
        <dbReference type="ARBA" id="ARBA00006700"/>
    </source>
</evidence>
<sequence length="94" mass="10716">MLQLRRQLKYPRKKPPGKTNLTTVIISFLLSTQSAMKEIEDNTTLVFNVDVKPKKQQIKQAVKRLYDPDEAKASTLIRPDRGKKACMCPTGSRL</sequence>
<keyword evidence="5" id="KW-1185">Reference proteome</keyword>
<keyword evidence="3" id="KW-0687">Ribonucleoprotein</keyword>
<dbReference type="GO" id="GO:0006412">
    <property type="term" value="P:translation"/>
    <property type="evidence" value="ECO:0007669"/>
    <property type="project" value="InterPro"/>
</dbReference>
<dbReference type="AlphaFoldDB" id="A0A6B0SCF0"/>
<proteinExistence type="inferred from homology"/>
<dbReference type="GO" id="GO:0044391">
    <property type="term" value="C:ribosomal subunit"/>
    <property type="evidence" value="ECO:0007669"/>
    <property type="project" value="UniProtKB-ARBA"/>
</dbReference>
<comment type="caution">
    <text evidence="4">The sequence shown here is derived from an EMBL/GenBank/DDBJ whole genome shotgun (WGS) entry which is preliminary data.</text>
</comment>
<evidence type="ECO:0000256" key="3">
    <source>
        <dbReference type="ARBA" id="ARBA00023274"/>
    </source>
</evidence>
<organism evidence="4 5">
    <name type="scientific">Bos mutus</name>
    <name type="common">wild yak</name>
    <dbReference type="NCBI Taxonomy" id="72004"/>
    <lineage>
        <taxon>Eukaryota</taxon>
        <taxon>Metazoa</taxon>
        <taxon>Chordata</taxon>
        <taxon>Craniata</taxon>
        <taxon>Vertebrata</taxon>
        <taxon>Euteleostomi</taxon>
        <taxon>Mammalia</taxon>
        <taxon>Eutheria</taxon>
        <taxon>Laurasiatheria</taxon>
        <taxon>Artiodactyla</taxon>
        <taxon>Ruminantia</taxon>
        <taxon>Pecora</taxon>
        <taxon>Bovidae</taxon>
        <taxon>Bovinae</taxon>
        <taxon>Bos</taxon>
    </lineage>
</organism>
<dbReference type="InterPro" id="IPR012678">
    <property type="entry name" value="Ribosomal_uL23/eL15/eS24_sf"/>
</dbReference>
<comment type="similarity">
    <text evidence="1">Belongs to the universal ribosomal protein uL23 family.</text>
</comment>
<accession>A0A6B0SCF0</accession>
<dbReference type="EMBL" id="VBQZ03000168">
    <property type="protein sequence ID" value="MXQ96653.1"/>
    <property type="molecule type" value="Genomic_DNA"/>
</dbReference>
<dbReference type="PANTHER" id="PTHR11620">
    <property type="entry name" value="60S RIBOSOMAL PROTEIN L23A"/>
    <property type="match status" value="1"/>
</dbReference>
<name>A0A6B0SCF0_9CETA</name>
<dbReference type="Proteomes" id="UP000322234">
    <property type="component" value="Unassembled WGS sequence"/>
</dbReference>
<reference evidence="4" key="1">
    <citation type="submission" date="2019-10" db="EMBL/GenBank/DDBJ databases">
        <title>The sequence and de novo assembly of the wild yak genome.</title>
        <authorList>
            <person name="Liu Y."/>
        </authorList>
    </citation>
    <scope>NUCLEOTIDE SEQUENCE [LARGE SCALE GENOMIC DNA]</scope>
    <source>
        <strain evidence="4">WY2019</strain>
    </source>
</reference>